<dbReference type="GO" id="GO:0007346">
    <property type="term" value="P:regulation of mitotic cell cycle"/>
    <property type="evidence" value="ECO:0007669"/>
    <property type="project" value="InterPro"/>
</dbReference>
<evidence type="ECO:0000313" key="2">
    <source>
        <dbReference type="EnsemblPlants" id="Kaladp0081s0157.2.v1.1"/>
    </source>
</evidence>
<feature type="region of interest" description="Disordered" evidence="1">
    <location>
        <begin position="117"/>
        <end position="168"/>
    </location>
</feature>
<dbReference type="AlphaFoldDB" id="A0A7N0UTH5"/>
<proteinExistence type="predicted"/>
<reference evidence="2" key="1">
    <citation type="submission" date="2021-01" db="UniProtKB">
        <authorList>
            <consortium name="EnsemblPlants"/>
        </authorList>
    </citation>
    <scope>IDENTIFICATION</scope>
</reference>
<evidence type="ECO:0000313" key="3">
    <source>
        <dbReference type="Proteomes" id="UP000594263"/>
    </source>
</evidence>
<accession>A0A7N0UTH5</accession>
<dbReference type="Gramene" id="Kaladp0081s0157.1.v1.1">
    <property type="protein sequence ID" value="Kaladp0081s0157.1.v1.1"/>
    <property type="gene ID" value="Kaladp0081s0157.v1.1"/>
</dbReference>
<protein>
    <submittedName>
        <fullName evidence="2">Uncharacterized protein</fullName>
    </submittedName>
</protein>
<dbReference type="Gramene" id="Kaladp0081s0157.2.v1.1">
    <property type="protein sequence ID" value="Kaladp0081s0157.2.v1.1"/>
    <property type="gene ID" value="Kaladp0081s0157.v1.1"/>
</dbReference>
<dbReference type="EnsemblPlants" id="Kaladp0081s0157.1.v1.1">
    <property type="protein sequence ID" value="Kaladp0081s0157.1.v1.1"/>
    <property type="gene ID" value="Kaladp0081s0157.v1.1"/>
</dbReference>
<sequence length="186" mass="20747">MATARFSRGSLIIKDDNLGANLQKKDGVNGNGKNILTGNKKGAQGLVNRKALNDITNKSVARQEVAPKRNNVAKEELNVKDERFLHDHRKCEEAHRKAGMPCFFETVLPGIDLKHVEKSKRSQQLETDPESPRCYPEPMEEPEPELSNGNSPRISPLGEDWDSPPSSPLAWLLEPVEFTLKPETKA</sequence>
<dbReference type="OMA" id="QQNQWDS"/>
<evidence type="ECO:0000256" key="1">
    <source>
        <dbReference type="SAM" id="MobiDB-lite"/>
    </source>
</evidence>
<dbReference type="Proteomes" id="UP000594263">
    <property type="component" value="Unplaced"/>
</dbReference>
<dbReference type="PANTHER" id="PTHR35125">
    <property type="entry name" value="NEURON NAVIGATOR 1-LIKE-RELATED"/>
    <property type="match status" value="1"/>
</dbReference>
<keyword evidence="3" id="KW-1185">Reference proteome</keyword>
<organism evidence="2 3">
    <name type="scientific">Kalanchoe fedtschenkoi</name>
    <name type="common">Lavender scallops</name>
    <name type="synonym">South American air plant</name>
    <dbReference type="NCBI Taxonomy" id="63787"/>
    <lineage>
        <taxon>Eukaryota</taxon>
        <taxon>Viridiplantae</taxon>
        <taxon>Streptophyta</taxon>
        <taxon>Embryophyta</taxon>
        <taxon>Tracheophyta</taxon>
        <taxon>Spermatophyta</taxon>
        <taxon>Magnoliopsida</taxon>
        <taxon>eudicotyledons</taxon>
        <taxon>Gunneridae</taxon>
        <taxon>Pentapetalae</taxon>
        <taxon>Saxifragales</taxon>
        <taxon>Crassulaceae</taxon>
        <taxon>Kalanchoe</taxon>
    </lineage>
</organism>
<dbReference type="EnsemblPlants" id="Kaladp0081s0157.2.v1.1">
    <property type="protein sequence ID" value="Kaladp0081s0157.2.v1.1"/>
    <property type="gene ID" value="Kaladp0081s0157.v1.1"/>
</dbReference>
<dbReference type="InterPro" id="IPR039326">
    <property type="entry name" value="Patronus"/>
</dbReference>
<dbReference type="PANTHER" id="PTHR35125:SF1">
    <property type="entry name" value="PROTEIN PATRONUS 2"/>
    <property type="match status" value="1"/>
</dbReference>
<name>A0A7N0UTH5_KALFE</name>